<dbReference type="PANTHER" id="PTHR47331">
    <property type="entry name" value="PHD-TYPE DOMAIN-CONTAINING PROTEIN"/>
    <property type="match status" value="1"/>
</dbReference>
<name>A0A085LQ15_9BILA</name>
<dbReference type="PANTHER" id="PTHR47331:SF5">
    <property type="entry name" value="RIBONUCLEASE H"/>
    <property type="match status" value="1"/>
</dbReference>
<dbReference type="Proteomes" id="UP000030764">
    <property type="component" value="Unassembled WGS sequence"/>
</dbReference>
<dbReference type="AlphaFoldDB" id="A0A085LQ15"/>
<sequence length="156" mass="17960">MDYPAAHAVFESKSDRQGRSGPRAIVTPFGWSIIGPLPCKLKRSQQRHCYRLAAYDSSGSTVAERLLDKFFNCELTCAPLSDEKRVSPEEKRAWRILKETTQFNGERYQVGLLWKYDQPGLPVNRVTALRRFAFLEHRLNADPEMREVYRCSAGIH</sequence>
<accession>A0A085LQ15</accession>
<evidence type="ECO:0000313" key="2">
    <source>
        <dbReference type="Proteomes" id="UP000030764"/>
    </source>
</evidence>
<evidence type="ECO:0000313" key="1">
    <source>
        <dbReference type="EMBL" id="KFD47061.1"/>
    </source>
</evidence>
<dbReference type="EMBL" id="KL363341">
    <property type="protein sequence ID" value="KFD47061.1"/>
    <property type="molecule type" value="Genomic_DNA"/>
</dbReference>
<dbReference type="OrthoDB" id="8037075at2759"/>
<proteinExistence type="predicted"/>
<protein>
    <submittedName>
        <fullName evidence="1">Uncharacterized protein</fullName>
    </submittedName>
</protein>
<keyword evidence="2" id="KW-1185">Reference proteome</keyword>
<organism evidence="1 2">
    <name type="scientific">Trichuris suis</name>
    <name type="common">pig whipworm</name>
    <dbReference type="NCBI Taxonomy" id="68888"/>
    <lineage>
        <taxon>Eukaryota</taxon>
        <taxon>Metazoa</taxon>
        <taxon>Ecdysozoa</taxon>
        <taxon>Nematoda</taxon>
        <taxon>Enoplea</taxon>
        <taxon>Dorylaimia</taxon>
        <taxon>Trichinellida</taxon>
        <taxon>Trichuridae</taxon>
        <taxon>Trichuris</taxon>
    </lineage>
</organism>
<reference evidence="1 2" key="1">
    <citation type="journal article" date="2014" name="Nat. Genet.">
        <title>Genome and transcriptome of the porcine whipworm Trichuris suis.</title>
        <authorList>
            <person name="Jex A.R."/>
            <person name="Nejsum P."/>
            <person name="Schwarz E.M."/>
            <person name="Hu L."/>
            <person name="Young N.D."/>
            <person name="Hall R.S."/>
            <person name="Korhonen P.K."/>
            <person name="Liao S."/>
            <person name="Thamsborg S."/>
            <person name="Xia J."/>
            <person name="Xu P."/>
            <person name="Wang S."/>
            <person name="Scheerlinck J.P."/>
            <person name="Hofmann A."/>
            <person name="Sternberg P.W."/>
            <person name="Wang J."/>
            <person name="Gasser R.B."/>
        </authorList>
    </citation>
    <scope>NUCLEOTIDE SEQUENCE [LARGE SCALE GENOMIC DNA]</scope>
    <source>
        <strain evidence="1">DCEP-RM93M</strain>
    </source>
</reference>
<gene>
    <name evidence="1" type="ORF">M513_12049</name>
</gene>